<dbReference type="Gene3D" id="2.60.120.260">
    <property type="entry name" value="Galactose-binding domain-like"/>
    <property type="match status" value="1"/>
</dbReference>
<gene>
    <name evidence="1" type="ORF">UFOVP429_142</name>
    <name evidence="2" type="ORF">UFOVP696_25</name>
</gene>
<dbReference type="SUPFAM" id="SSF49785">
    <property type="entry name" value="Galactose-binding domain-like"/>
    <property type="match status" value="1"/>
</dbReference>
<evidence type="ECO:0000313" key="1">
    <source>
        <dbReference type="EMBL" id="CAB4148189.1"/>
    </source>
</evidence>
<name>A0A6J5MX12_9CAUD</name>
<organism evidence="1">
    <name type="scientific">uncultured Caudovirales phage</name>
    <dbReference type="NCBI Taxonomy" id="2100421"/>
    <lineage>
        <taxon>Viruses</taxon>
        <taxon>Duplodnaviria</taxon>
        <taxon>Heunggongvirae</taxon>
        <taxon>Uroviricota</taxon>
        <taxon>Caudoviricetes</taxon>
        <taxon>Peduoviridae</taxon>
        <taxon>Maltschvirus</taxon>
        <taxon>Maltschvirus maltsch</taxon>
    </lineage>
</organism>
<dbReference type="EMBL" id="LR796484">
    <property type="protein sequence ID" value="CAB4148189.1"/>
    <property type="molecule type" value="Genomic_DNA"/>
</dbReference>
<reference evidence="1" key="1">
    <citation type="submission" date="2020-04" db="EMBL/GenBank/DDBJ databases">
        <authorList>
            <person name="Chiriac C."/>
            <person name="Salcher M."/>
            <person name="Ghai R."/>
            <person name="Kavagutti S V."/>
        </authorList>
    </citation>
    <scope>NUCLEOTIDE SEQUENCE</scope>
</reference>
<sequence length="410" mass="43233">MPTFSNTPRPAYVYEAATDQWIPVGFGPHTHAVTDVTNAFNTTTVTTKGDLVVAAGSNNITRLAAGANGESLVADSTTTTGLRWQNTFAAGRNVIINGDFGIWQRGTSFTGASNVYTSDRWVNDYFDGTPSFTVARQTFTPGAAPVAGYEGNFFLRQTISTTGGATVLNLTQKIEDARTLAGQTVTLSFWAKADSNRALNLVVFQSTGTGGSGGTTNLQSVSLTTAWQRFTWTFNIGSLSGATMGANSYVQLTFRQTIAAGSVLDIWGVQLEAGSVASAFETASGSIGGELALCQRYYTTSIPTDFTIANFSGMNQGSSSAIGWCSSGSTNDIFTTIQYPVPMRAAPTFVIYSAGNRTAGSVRDAVTGSDLAVGNYSVQAGNNKGFNYMTGFTATTGRPYSFQWTASAEI</sequence>
<protein>
    <submittedName>
        <fullName evidence="1">Uncharacterized protein</fullName>
    </submittedName>
</protein>
<dbReference type="InterPro" id="IPR008979">
    <property type="entry name" value="Galactose-bd-like_sf"/>
</dbReference>
<accession>A0A6J5MX12</accession>
<evidence type="ECO:0000313" key="2">
    <source>
        <dbReference type="EMBL" id="CAB4158143.1"/>
    </source>
</evidence>
<proteinExistence type="predicted"/>
<dbReference type="EMBL" id="LR796666">
    <property type="protein sequence ID" value="CAB4158143.1"/>
    <property type="molecule type" value="Genomic_DNA"/>
</dbReference>